<comment type="subcellular location">
    <subcellularLocation>
        <location evidence="1">Membrane</location>
    </subcellularLocation>
</comment>
<name>A0ABN2WGX1_9MICO</name>
<evidence type="ECO:0000256" key="7">
    <source>
        <dbReference type="SAM" id="Phobius"/>
    </source>
</evidence>
<comment type="caution">
    <text evidence="9">The sequence shown here is derived from an EMBL/GenBank/DDBJ whole genome shotgun (WGS) entry which is preliminary data.</text>
</comment>
<proteinExistence type="predicted"/>
<dbReference type="EMBL" id="BAAAPZ010000003">
    <property type="protein sequence ID" value="GAA2092165.1"/>
    <property type="molecule type" value="Genomic_DNA"/>
</dbReference>
<evidence type="ECO:0000313" key="9">
    <source>
        <dbReference type="EMBL" id="GAA2092165.1"/>
    </source>
</evidence>
<feature type="transmembrane region" description="Helical" evidence="7">
    <location>
        <begin position="156"/>
        <end position="174"/>
    </location>
</feature>
<dbReference type="Pfam" id="PF10502">
    <property type="entry name" value="Peptidase_S26"/>
    <property type="match status" value="1"/>
</dbReference>
<evidence type="ECO:0000256" key="2">
    <source>
        <dbReference type="ARBA" id="ARBA00022692"/>
    </source>
</evidence>
<keyword evidence="4 7" id="KW-0472">Membrane</keyword>
<evidence type="ECO:0000256" key="6">
    <source>
        <dbReference type="SAM" id="MobiDB-lite"/>
    </source>
</evidence>
<feature type="compositionally biased region" description="Gly residues" evidence="6">
    <location>
        <begin position="182"/>
        <end position="193"/>
    </location>
</feature>
<feature type="domain" description="Peptidase S26" evidence="8">
    <location>
        <begin position="38"/>
        <end position="105"/>
    </location>
</feature>
<dbReference type="InterPro" id="IPR001733">
    <property type="entry name" value="Peptidase_S26B"/>
</dbReference>
<evidence type="ECO:0000256" key="5">
    <source>
        <dbReference type="NCBIfam" id="TIGR02228"/>
    </source>
</evidence>
<dbReference type="EC" id="3.4.21.89" evidence="5"/>
<dbReference type="InterPro" id="IPR036286">
    <property type="entry name" value="LexA/Signal_pep-like_sf"/>
</dbReference>
<gene>
    <name evidence="9" type="ORF">GCM10009823_09740</name>
</gene>
<evidence type="ECO:0000256" key="3">
    <source>
        <dbReference type="ARBA" id="ARBA00022989"/>
    </source>
</evidence>
<protein>
    <recommendedName>
        <fullName evidence="5">Signal peptidase I</fullName>
        <ecNumber evidence="5">3.4.21.89</ecNumber>
    </recommendedName>
</protein>
<evidence type="ECO:0000256" key="1">
    <source>
        <dbReference type="ARBA" id="ARBA00004370"/>
    </source>
</evidence>
<evidence type="ECO:0000259" key="8">
    <source>
        <dbReference type="Pfam" id="PF10502"/>
    </source>
</evidence>
<dbReference type="NCBIfam" id="TIGR02228">
    <property type="entry name" value="sigpep_I_arch"/>
    <property type="match status" value="1"/>
</dbReference>
<keyword evidence="10" id="KW-1185">Reference proteome</keyword>
<evidence type="ECO:0000313" key="10">
    <source>
        <dbReference type="Proteomes" id="UP001500984"/>
    </source>
</evidence>
<feature type="region of interest" description="Disordered" evidence="6">
    <location>
        <begin position="180"/>
        <end position="212"/>
    </location>
</feature>
<accession>A0ABN2WGX1</accession>
<evidence type="ECO:0000256" key="4">
    <source>
        <dbReference type="ARBA" id="ARBA00023136"/>
    </source>
</evidence>
<feature type="transmembrane region" description="Helical" evidence="7">
    <location>
        <begin position="21"/>
        <end position="54"/>
    </location>
</feature>
<organism evidence="9 10">
    <name type="scientific">Brevibacterium salitolerans</name>
    <dbReference type="NCBI Taxonomy" id="1403566"/>
    <lineage>
        <taxon>Bacteria</taxon>
        <taxon>Bacillati</taxon>
        <taxon>Actinomycetota</taxon>
        <taxon>Actinomycetes</taxon>
        <taxon>Micrococcales</taxon>
        <taxon>Brevibacteriaceae</taxon>
        <taxon>Brevibacterium</taxon>
    </lineage>
</organism>
<dbReference type="InterPro" id="IPR019533">
    <property type="entry name" value="Peptidase_S26"/>
</dbReference>
<dbReference type="RefSeq" id="WP_344335743.1">
    <property type="nucleotide sequence ID" value="NZ_BAAAPZ010000003.1"/>
</dbReference>
<keyword evidence="2 7" id="KW-0812">Transmembrane</keyword>
<dbReference type="SUPFAM" id="SSF51306">
    <property type="entry name" value="LexA/Signal peptidase"/>
    <property type="match status" value="1"/>
</dbReference>
<dbReference type="CDD" id="cd06462">
    <property type="entry name" value="Peptidase_S24_S26"/>
    <property type="match status" value="1"/>
</dbReference>
<dbReference type="Proteomes" id="UP001500984">
    <property type="component" value="Unassembled WGS sequence"/>
</dbReference>
<keyword evidence="3 7" id="KW-1133">Transmembrane helix</keyword>
<sequence>MNRAVHSAPATRPRRAPRRRALSLLLGGVLNAVAVGGAICILLVILAVAMHISLILFRTGSMDPTIPQGSLAVVKEIPASEVSVGDIVTVDREGRLPVTHRVIGLEDTDGGATRLTLQGDANPVPDPAPYDVTTVRTVLFAVPGLAAPVAALGSPYVLGSVTLAVSALVVWALWPRRRDDGGAGAGVEAGTGTGTKPDAREAEVPAPRSEAT</sequence>
<reference evidence="9 10" key="1">
    <citation type="journal article" date="2019" name="Int. J. Syst. Evol. Microbiol.">
        <title>The Global Catalogue of Microorganisms (GCM) 10K type strain sequencing project: providing services to taxonomists for standard genome sequencing and annotation.</title>
        <authorList>
            <consortium name="The Broad Institute Genomics Platform"/>
            <consortium name="The Broad Institute Genome Sequencing Center for Infectious Disease"/>
            <person name="Wu L."/>
            <person name="Ma J."/>
        </authorList>
    </citation>
    <scope>NUCLEOTIDE SEQUENCE [LARGE SCALE GENOMIC DNA]</scope>
    <source>
        <strain evidence="9 10">JCM 15900</strain>
    </source>
</reference>